<name>T0YRX2_9ZZZZ</name>
<proteinExistence type="predicted"/>
<reference evidence="1" key="1">
    <citation type="submission" date="2013-08" db="EMBL/GenBank/DDBJ databases">
        <authorList>
            <person name="Mendez C."/>
            <person name="Richter M."/>
            <person name="Ferrer M."/>
            <person name="Sanchez J."/>
        </authorList>
    </citation>
    <scope>NUCLEOTIDE SEQUENCE</scope>
</reference>
<gene>
    <name evidence="1" type="ORF">B2A_12744</name>
</gene>
<evidence type="ECO:0000313" key="1">
    <source>
        <dbReference type="EMBL" id="EQD34577.1"/>
    </source>
</evidence>
<accession>T0YRX2</accession>
<comment type="caution">
    <text evidence="1">The sequence shown here is derived from an EMBL/GenBank/DDBJ whole genome shotgun (WGS) entry which is preliminary data.</text>
</comment>
<protein>
    <submittedName>
        <fullName evidence="1">Uncharacterized protein</fullName>
    </submittedName>
</protein>
<sequence length="202" mass="22036">MALDYLPSGSAAEKRSLAKWYAAAKLALARNRPLTTASTSPTGHHHAAEFATGELEALRSVDAFKDHVVVDADNDPLIGSQAQYMALLEESLSAAETAKLLRVDVSRVRQRLRERSLWPGVRGKLAPAAFSVRTPSRHPGSRQSPKALPSDLFPLDVVDWFLLPDPELQSDGDASPLSPREWLLSGRAIEPVARLARDLTRA</sequence>
<dbReference type="EMBL" id="AUZZ01009190">
    <property type="protein sequence ID" value="EQD34577.1"/>
    <property type="molecule type" value="Genomic_DNA"/>
</dbReference>
<dbReference type="AlphaFoldDB" id="T0YRX2"/>
<reference evidence="1" key="2">
    <citation type="journal article" date="2014" name="ISME J.">
        <title>Microbial stratification in low pH oxic and suboxic macroscopic growths along an acid mine drainage.</title>
        <authorList>
            <person name="Mendez-Garcia C."/>
            <person name="Mesa V."/>
            <person name="Sprenger R.R."/>
            <person name="Richter M."/>
            <person name="Diez M.S."/>
            <person name="Solano J."/>
            <person name="Bargiela R."/>
            <person name="Golyshina O.V."/>
            <person name="Manteca A."/>
            <person name="Ramos J.L."/>
            <person name="Gallego J.R."/>
            <person name="Llorente I."/>
            <person name="Martins Dos Santos V.A."/>
            <person name="Jensen O.N."/>
            <person name="Pelaez A.I."/>
            <person name="Sanchez J."/>
            <person name="Ferrer M."/>
        </authorList>
    </citation>
    <scope>NUCLEOTIDE SEQUENCE</scope>
</reference>
<organism evidence="1">
    <name type="scientific">mine drainage metagenome</name>
    <dbReference type="NCBI Taxonomy" id="410659"/>
    <lineage>
        <taxon>unclassified sequences</taxon>
        <taxon>metagenomes</taxon>
        <taxon>ecological metagenomes</taxon>
    </lineage>
</organism>